<dbReference type="InterPro" id="IPR036412">
    <property type="entry name" value="HAD-like_sf"/>
</dbReference>
<dbReference type="PANTHER" id="PTHR45630:SF11">
    <property type="entry name" value="CATION-TRANSPORTING P-TYPE ATPASE N-TERMINAL DOMAIN-CONTAINING PROTEIN"/>
    <property type="match status" value="1"/>
</dbReference>
<keyword evidence="9 11" id="KW-1133">Transmembrane helix</keyword>
<feature type="transmembrane region" description="Helical" evidence="11">
    <location>
        <begin position="1224"/>
        <end position="1242"/>
    </location>
</feature>
<evidence type="ECO:0000256" key="7">
    <source>
        <dbReference type="ARBA" id="ARBA00022842"/>
    </source>
</evidence>
<dbReference type="NCBIfam" id="TIGR01657">
    <property type="entry name" value="P-ATPase-V"/>
    <property type="match status" value="1"/>
</dbReference>
<evidence type="ECO:0000313" key="14">
    <source>
        <dbReference type="EMBL" id="KAK9762721.1"/>
    </source>
</evidence>
<sequence length="1368" mass="152893">MRLYKHLVALFGFYITVTTAIPVFNTANDYDLSGHTCKLHTARDIPCPTLCVSNINNCPPEFAPNCPAGQTLCPDGACHASCQSIANVCDCGVTSQVLFPCHSSSLLVDIPNFNGTDREAMTANACNTKLAKTFPLMSADAKDNMWLSCPAAALPSFTYTEPMFVSIYAIVGAELLLIVAWHMYKTAAEKSVKSQLRASELKSSLNEKEMISHHESEELDFQGFTNNIFGTFVMTYAYTIGIGWLILLGIIVADYYGAVNGVAYGIFLTSDLSSKIFCAFWHVTTVWLIVLYLYSSSIRNYFRIQSLNEKGEYIQIKKKKDAVILLDDNSLLLRKLRQGEALFTRYFGGDYLISTSKVLLTDKKRRYFEFQCTRYVYNPEKDSFEPFVFYLAPTNEQLHKHSHGLTKEEAAYRLELLGPNFISVYVPSFFVAVIQEFGAYFYLYQMMCLWVWYYFNYYYMGLVQTVVIIISAIIKVILRLKSEHKVKSLAEFREDCSVLRDGKWVTVSSTDLVTGDVFEVQSGHCVPCDAVILSGEVIVNESSLTGEAMPVRKFPIKNDEGAYDAASSKSSTLFCGTTVLQVSPTSDDGKVKAIVAATGTATDKGNMVHKILFPSPVSFIFDEQLKIVVIILLLWGVVAFGLSLWLMGRGDIVSWFYGIFIISQIMSPLLPAALVVGQSVAAGRLRSKNIYCVDLPRIMIAGKVQIFCFDKTGTLTKEGLDYYGVSTVKDHDGSSHFEDREESVAKAPVDIQMGLATCHAVTQVNDQFIGNPVDIEMFRATKWNLIESNNVAYLDSLVPSYAPEVKPVHIIKRFEFVHARASMSVAVLDSSTGHVHIFIKGSFEKIKELSQPESIPHDFDTVTASYAREGCYVLALAHRDLGPIDIETVKKWSREQMESMATFAGLILFKNKLKDDTTAAIAELKGGDTRTVMITGDNALTGIYIARACGMMPTGGRVLLGDVGANSRLEWMDFDSSEYVNVDETLHNHPNQVELAVTAKAFDELVRNGDIRKYLLNIRVFARMTPDGKVQCVQLHMERSVVGMCGDGGNDCGALRAAHVGIALSEAEASIVSPFSTSVRSIYSCVELLKQGRTALATSFAVFKFLILYGETMAFLELMQYYFTVVVQQWIWVVIDGFVTVGLAWALTLSKPAAKLDSERPTARLLGPATLTSAISQVFVNLIFFIGAIGLLFRQQWFVCNEFDGASADAARWWLLADSYEAELIAIVCLYQFINAAAVFNFGYKFRQSWWRNYVLVIMYLGMMSFVSVLTLADPNRMSCFFRINCGTPNILVEEGYPKPTWYIESYNSAIGHNVMPHKFRWTLFIYCLVNCLVNILVEYFIVLGPLGTWIKNKYPSKARRNHIKFKL</sequence>
<keyword evidence="5" id="KW-0547">Nucleotide-binding</keyword>
<dbReference type="Gene3D" id="2.70.150.10">
    <property type="entry name" value="Calcium-transporting ATPase, cytoplasmic transduction domain A"/>
    <property type="match status" value="1"/>
</dbReference>
<protein>
    <recommendedName>
        <fullName evidence="13">P-type ATPase A domain-containing protein</fullName>
    </recommendedName>
</protein>
<dbReference type="PANTHER" id="PTHR45630">
    <property type="entry name" value="CATION-TRANSPORTING ATPASE-RELATED"/>
    <property type="match status" value="1"/>
</dbReference>
<feature type="transmembrane region" description="Helical" evidence="11">
    <location>
        <begin position="228"/>
        <end position="252"/>
    </location>
</feature>
<comment type="similarity">
    <text evidence="2">Belongs to the cation transport ATPase (P-type) (TC 3.A.3) family. Type V subfamily.</text>
</comment>
<feature type="chain" id="PRO_5046582212" description="P-type ATPase A domain-containing protein" evidence="12">
    <location>
        <begin position="21"/>
        <end position="1368"/>
    </location>
</feature>
<dbReference type="SFLD" id="SFLDG00002">
    <property type="entry name" value="C1.7:_P-type_atpase_like"/>
    <property type="match status" value="1"/>
</dbReference>
<evidence type="ECO:0000256" key="10">
    <source>
        <dbReference type="ARBA" id="ARBA00023136"/>
    </source>
</evidence>
<comment type="subcellular location">
    <subcellularLocation>
        <location evidence="1">Membrane</location>
        <topology evidence="1">Multi-pass membrane protein</topology>
    </subcellularLocation>
</comment>
<feature type="transmembrane region" description="Helical" evidence="11">
    <location>
        <begin position="1324"/>
        <end position="1351"/>
    </location>
</feature>
<evidence type="ECO:0000256" key="6">
    <source>
        <dbReference type="ARBA" id="ARBA00022840"/>
    </source>
</evidence>
<dbReference type="InterPro" id="IPR008250">
    <property type="entry name" value="ATPase_P-typ_transduc_dom_A_sf"/>
</dbReference>
<dbReference type="Proteomes" id="UP001479436">
    <property type="component" value="Unassembled WGS sequence"/>
</dbReference>
<dbReference type="InterPro" id="IPR001757">
    <property type="entry name" value="P_typ_ATPase"/>
</dbReference>
<dbReference type="Gene3D" id="3.40.1110.10">
    <property type="entry name" value="Calcium-transporting ATPase, cytoplasmic domain N"/>
    <property type="match status" value="1"/>
</dbReference>
<reference evidence="14 15" key="1">
    <citation type="submission" date="2023-04" db="EMBL/GenBank/DDBJ databases">
        <title>Genome of Basidiobolus ranarum AG-B5.</title>
        <authorList>
            <person name="Stajich J.E."/>
            <person name="Carter-House D."/>
            <person name="Gryganskyi A."/>
        </authorList>
    </citation>
    <scope>NUCLEOTIDE SEQUENCE [LARGE SCALE GENOMIC DNA]</scope>
    <source>
        <strain evidence="14 15">AG-B5</strain>
    </source>
</reference>
<feature type="domain" description="P-type ATPase A" evidence="13">
    <location>
        <begin position="494"/>
        <end position="610"/>
    </location>
</feature>
<accession>A0ABR2WML4</accession>
<dbReference type="PROSITE" id="PS00154">
    <property type="entry name" value="ATPASE_E1_E2"/>
    <property type="match status" value="1"/>
</dbReference>
<organism evidence="14 15">
    <name type="scientific">Basidiobolus ranarum</name>
    <dbReference type="NCBI Taxonomy" id="34480"/>
    <lineage>
        <taxon>Eukaryota</taxon>
        <taxon>Fungi</taxon>
        <taxon>Fungi incertae sedis</taxon>
        <taxon>Zoopagomycota</taxon>
        <taxon>Entomophthoromycotina</taxon>
        <taxon>Basidiobolomycetes</taxon>
        <taxon>Basidiobolales</taxon>
        <taxon>Basidiobolaceae</taxon>
        <taxon>Basidiobolus</taxon>
    </lineage>
</organism>
<keyword evidence="8" id="KW-1278">Translocase</keyword>
<keyword evidence="7" id="KW-0460">Magnesium</keyword>
<keyword evidence="6" id="KW-0067">ATP-binding</keyword>
<dbReference type="Pfam" id="PF00122">
    <property type="entry name" value="E1-E2_ATPase"/>
    <property type="match status" value="1"/>
</dbReference>
<dbReference type="InterPro" id="IPR059000">
    <property type="entry name" value="ATPase_P-type_domA"/>
</dbReference>
<dbReference type="SUPFAM" id="SSF81660">
    <property type="entry name" value="Metal cation-transporting ATPase, ATP-binding domain N"/>
    <property type="match status" value="1"/>
</dbReference>
<feature type="transmembrane region" description="Helical" evidence="11">
    <location>
        <begin position="627"/>
        <end position="648"/>
    </location>
</feature>
<dbReference type="PRINTS" id="PR00119">
    <property type="entry name" value="CATATPASE"/>
</dbReference>
<dbReference type="InterPro" id="IPR023299">
    <property type="entry name" value="ATPase_P-typ_cyto_dom_N"/>
</dbReference>
<comment type="caution">
    <text evidence="14">The sequence shown here is derived from an EMBL/GenBank/DDBJ whole genome shotgun (WGS) entry which is preliminary data.</text>
</comment>
<feature type="transmembrane region" description="Helical" evidence="11">
    <location>
        <begin position="654"/>
        <end position="676"/>
    </location>
</feature>
<evidence type="ECO:0000256" key="1">
    <source>
        <dbReference type="ARBA" id="ARBA00004141"/>
    </source>
</evidence>
<evidence type="ECO:0000256" key="8">
    <source>
        <dbReference type="ARBA" id="ARBA00022967"/>
    </source>
</evidence>
<dbReference type="EMBL" id="JASJQH010000856">
    <property type="protein sequence ID" value="KAK9762721.1"/>
    <property type="molecule type" value="Genomic_DNA"/>
</dbReference>
<evidence type="ECO:0000256" key="4">
    <source>
        <dbReference type="ARBA" id="ARBA00022723"/>
    </source>
</evidence>
<feature type="transmembrane region" description="Helical" evidence="11">
    <location>
        <begin position="457"/>
        <end position="478"/>
    </location>
</feature>
<dbReference type="InterPro" id="IPR006544">
    <property type="entry name" value="P-type_TPase_V"/>
</dbReference>
<name>A0ABR2WML4_9FUNG</name>
<evidence type="ECO:0000256" key="12">
    <source>
        <dbReference type="SAM" id="SignalP"/>
    </source>
</evidence>
<feature type="transmembrane region" description="Helical" evidence="11">
    <location>
        <begin position="422"/>
        <end position="445"/>
    </location>
</feature>
<dbReference type="SUPFAM" id="SSF56784">
    <property type="entry name" value="HAD-like"/>
    <property type="match status" value="1"/>
</dbReference>
<dbReference type="SUPFAM" id="SSF81665">
    <property type="entry name" value="Calcium ATPase, transmembrane domain M"/>
    <property type="match status" value="1"/>
</dbReference>
<evidence type="ECO:0000256" key="5">
    <source>
        <dbReference type="ARBA" id="ARBA00022741"/>
    </source>
</evidence>
<evidence type="ECO:0000256" key="9">
    <source>
        <dbReference type="ARBA" id="ARBA00022989"/>
    </source>
</evidence>
<dbReference type="NCBIfam" id="TIGR01494">
    <property type="entry name" value="ATPase_P-type"/>
    <property type="match status" value="1"/>
</dbReference>
<evidence type="ECO:0000256" key="3">
    <source>
        <dbReference type="ARBA" id="ARBA00022692"/>
    </source>
</evidence>
<dbReference type="SFLD" id="SFLDS00003">
    <property type="entry name" value="Haloacid_Dehalogenase"/>
    <property type="match status" value="1"/>
</dbReference>
<dbReference type="SUPFAM" id="SSF81653">
    <property type="entry name" value="Calcium ATPase, transduction domain A"/>
    <property type="match status" value="1"/>
</dbReference>
<gene>
    <name evidence="14" type="ORF">K7432_011280</name>
</gene>
<dbReference type="InterPro" id="IPR023214">
    <property type="entry name" value="HAD_sf"/>
</dbReference>
<keyword evidence="10 11" id="KW-0472">Membrane</keyword>
<dbReference type="InterPro" id="IPR023298">
    <property type="entry name" value="ATPase_P-typ_TM_dom_sf"/>
</dbReference>
<dbReference type="InterPro" id="IPR044492">
    <property type="entry name" value="P_typ_ATPase_HD_dom"/>
</dbReference>
<keyword evidence="3 11" id="KW-0812">Transmembrane</keyword>
<evidence type="ECO:0000313" key="15">
    <source>
        <dbReference type="Proteomes" id="UP001479436"/>
    </source>
</evidence>
<feature type="transmembrane region" description="Helical" evidence="11">
    <location>
        <begin position="1129"/>
        <end position="1149"/>
    </location>
</feature>
<keyword evidence="12" id="KW-0732">Signal</keyword>
<feature type="transmembrane region" description="Helical" evidence="11">
    <location>
        <begin position="1254"/>
        <end position="1273"/>
    </location>
</feature>
<feature type="transmembrane region" description="Helical" evidence="11">
    <location>
        <begin position="1100"/>
        <end position="1123"/>
    </location>
</feature>
<evidence type="ECO:0000259" key="13">
    <source>
        <dbReference type="Pfam" id="PF00122"/>
    </source>
</evidence>
<keyword evidence="4" id="KW-0479">Metal-binding</keyword>
<dbReference type="SFLD" id="SFLDF00027">
    <property type="entry name" value="p-type_atpase"/>
    <property type="match status" value="1"/>
</dbReference>
<keyword evidence="15" id="KW-1185">Reference proteome</keyword>
<feature type="signal peptide" evidence="12">
    <location>
        <begin position="1"/>
        <end position="20"/>
    </location>
</feature>
<dbReference type="Gene3D" id="3.40.50.1000">
    <property type="entry name" value="HAD superfamily/HAD-like"/>
    <property type="match status" value="1"/>
</dbReference>
<evidence type="ECO:0000256" key="11">
    <source>
        <dbReference type="SAM" id="Phobius"/>
    </source>
</evidence>
<evidence type="ECO:0000256" key="2">
    <source>
        <dbReference type="ARBA" id="ARBA00006000"/>
    </source>
</evidence>
<feature type="transmembrane region" description="Helical" evidence="11">
    <location>
        <begin position="272"/>
        <end position="294"/>
    </location>
</feature>
<feature type="transmembrane region" description="Helical" evidence="11">
    <location>
        <begin position="163"/>
        <end position="184"/>
    </location>
</feature>
<dbReference type="InterPro" id="IPR018303">
    <property type="entry name" value="ATPase_P-typ_P_site"/>
</dbReference>
<proteinExistence type="inferred from homology"/>
<feature type="transmembrane region" description="Helical" evidence="11">
    <location>
        <begin position="1170"/>
        <end position="1193"/>
    </location>
</feature>